<keyword evidence="2" id="KW-0472">Membrane</keyword>
<evidence type="ECO:0000313" key="3">
    <source>
        <dbReference type="EMBL" id="CAB4833789.1"/>
    </source>
</evidence>
<protein>
    <submittedName>
        <fullName evidence="3">Unannotated protein</fullName>
    </submittedName>
</protein>
<gene>
    <name evidence="3" type="ORF">UFOPK3174_01532</name>
</gene>
<name>A0A6J7AP26_9ZZZZ</name>
<keyword evidence="2" id="KW-1133">Transmembrane helix</keyword>
<feature type="region of interest" description="Disordered" evidence="1">
    <location>
        <begin position="1"/>
        <end position="20"/>
    </location>
</feature>
<evidence type="ECO:0000256" key="2">
    <source>
        <dbReference type="SAM" id="Phobius"/>
    </source>
</evidence>
<organism evidence="3">
    <name type="scientific">freshwater metagenome</name>
    <dbReference type="NCBI Taxonomy" id="449393"/>
    <lineage>
        <taxon>unclassified sequences</taxon>
        <taxon>metagenomes</taxon>
        <taxon>ecological metagenomes</taxon>
    </lineage>
</organism>
<dbReference type="EMBL" id="CAFABH010000053">
    <property type="protein sequence ID" value="CAB4833789.1"/>
    <property type="molecule type" value="Genomic_DNA"/>
</dbReference>
<sequence>MASMLGSPLSGNVNSGRPKRGIGKTKRNIVFGVAAISVVPFLLSTFAASVTIGTGALEFGQGSQQAIACDDTVFIALGEEWHANPSATDSSDGFFRVRTATVSNLNLETCKGKKLRLRMIDGSSAEINIGSTPEAKVLQIQIPKEVPTSNNVDPQSLGLTYLTGLGQPIVGTLAAGVNLNVSGVSVYDGTPLTSTSADVMFFLDPTSTIVNINGESVRRATVETVNNPN</sequence>
<feature type="transmembrane region" description="Helical" evidence="2">
    <location>
        <begin position="29"/>
        <end position="52"/>
    </location>
</feature>
<reference evidence="3" key="1">
    <citation type="submission" date="2020-05" db="EMBL/GenBank/DDBJ databases">
        <authorList>
            <person name="Chiriac C."/>
            <person name="Salcher M."/>
            <person name="Ghai R."/>
            <person name="Kavagutti S V."/>
        </authorList>
    </citation>
    <scope>NUCLEOTIDE SEQUENCE</scope>
</reference>
<accession>A0A6J7AP26</accession>
<dbReference type="AlphaFoldDB" id="A0A6J7AP26"/>
<proteinExistence type="predicted"/>
<keyword evidence="2" id="KW-0812">Transmembrane</keyword>
<evidence type="ECO:0000256" key="1">
    <source>
        <dbReference type="SAM" id="MobiDB-lite"/>
    </source>
</evidence>